<dbReference type="InterPro" id="IPR011022">
    <property type="entry name" value="Arrestin_C-like"/>
</dbReference>
<dbReference type="Pfam" id="PF02752">
    <property type="entry name" value="Arrestin_C"/>
    <property type="match status" value="1"/>
</dbReference>
<dbReference type="OrthoDB" id="2238745at2759"/>
<protein>
    <recommendedName>
        <fullName evidence="1">Arrestin C-terminal-like domain-containing protein</fullName>
    </recommendedName>
</protein>
<dbReference type="STRING" id="1314790.A0A1Y1Y1Z6"/>
<dbReference type="GO" id="GO:0070086">
    <property type="term" value="P:ubiquitin-dependent endocytosis"/>
    <property type="evidence" value="ECO:0007669"/>
    <property type="project" value="TreeGrafter"/>
</dbReference>
<reference evidence="2 3" key="1">
    <citation type="submission" date="2016-07" db="EMBL/GenBank/DDBJ databases">
        <title>Pervasive Adenine N6-methylation of Active Genes in Fungi.</title>
        <authorList>
            <consortium name="DOE Joint Genome Institute"/>
            <person name="Mondo S.J."/>
            <person name="Dannebaum R.O."/>
            <person name="Kuo R.C."/>
            <person name="Labutti K."/>
            <person name="Haridas S."/>
            <person name="Kuo A."/>
            <person name="Salamov A."/>
            <person name="Ahrendt S.R."/>
            <person name="Lipzen A."/>
            <person name="Sullivan W."/>
            <person name="Andreopoulos W.B."/>
            <person name="Clum A."/>
            <person name="Lindquist E."/>
            <person name="Daum C."/>
            <person name="Ramamoorthy G.K."/>
            <person name="Gryganskyi A."/>
            <person name="Culley D."/>
            <person name="Magnuson J.K."/>
            <person name="James T.Y."/>
            <person name="O'Malley M.A."/>
            <person name="Stajich J.E."/>
            <person name="Spatafora J.W."/>
            <person name="Visel A."/>
            <person name="Grigoriev I.V."/>
        </authorList>
    </citation>
    <scope>NUCLEOTIDE SEQUENCE [LARGE SCALE GENOMIC DNA]</scope>
    <source>
        <strain evidence="2 3">CBS 931.73</strain>
    </source>
</reference>
<dbReference type="InterPro" id="IPR014756">
    <property type="entry name" value="Ig_E-set"/>
</dbReference>
<dbReference type="InterPro" id="IPR011021">
    <property type="entry name" value="Arrestin-like_N"/>
</dbReference>
<name>A0A1Y1Y1Z6_9FUNG</name>
<proteinExistence type="predicted"/>
<dbReference type="AlphaFoldDB" id="A0A1Y1Y1Z6"/>
<keyword evidence="3" id="KW-1185">Reference proteome</keyword>
<dbReference type="GO" id="GO:0031625">
    <property type="term" value="F:ubiquitin protein ligase binding"/>
    <property type="evidence" value="ECO:0007669"/>
    <property type="project" value="TreeGrafter"/>
</dbReference>
<dbReference type="SUPFAM" id="SSF81296">
    <property type="entry name" value="E set domains"/>
    <property type="match status" value="1"/>
</dbReference>
<dbReference type="Pfam" id="PF00339">
    <property type="entry name" value="Arrestin_N"/>
    <property type="match status" value="1"/>
</dbReference>
<dbReference type="EMBL" id="MCFE01000295">
    <property type="protein sequence ID" value="ORX92037.1"/>
    <property type="molecule type" value="Genomic_DNA"/>
</dbReference>
<dbReference type="Proteomes" id="UP000193498">
    <property type="component" value="Unassembled WGS sequence"/>
</dbReference>
<dbReference type="SMART" id="SM01017">
    <property type="entry name" value="Arrestin_C"/>
    <property type="match status" value="1"/>
</dbReference>
<dbReference type="PANTHER" id="PTHR11188:SF17">
    <property type="entry name" value="FI21816P1"/>
    <property type="match status" value="1"/>
</dbReference>
<dbReference type="PANTHER" id="PTHR11188">
    <property type="entry name" value="ARRESTIN DOMAIN CONTAINING PROTEIN"/>
    <property type="match status" value="1"/>
</dbReference>
<evidence type="ECO:0000259" key="1">
    <source>
        <dbReference type="SMART" id="SM01017"/>
    </source>
</evidence>
<dbReference type="InterPro" id="IPR014752">
    <property type="entry name" value="Arrestin-like_C"/>
</dbReference>
<comment type="caution">
    <text evidence="2">The sequence shown here is derived from an EMBL/GenBank/DDBJ whole genome shotgun (WGS) entry which is preliminary data.</text>
</comment>
<feature type="domain" description="Arrestin C-terminal-like" evidence="1">
    <location>
        <begin position="158"/>
        <end position="287"/>
    </location>
</feature>
<dbReference type="GO" id="GO:0005829">
    <property type="term" value="C:cytosol"/>
    <property type="evidence" value="ECO:0007669"/>
    <property type="project" value="TreeGrafter"/>
</dbReference>
<dbReference type="Gene3D" id="2.60.40.640">
    <property type="match status" value="2"/>
</dbReference>
<dbReference type="InterPro" id="IPR050357">
    <property type="entry name" value="Arrestin_domain-protein"/>
</dbReference>
<dbReference type="InParanoid" id="A0A1Y1Y1Z6"/>
<accession>A0A1Y1Y1Z6</accession>
<dbReference type="GO" id="GO:0005886">
    <property type="term" value="C:plasma membrane"/>
    <property type="evidence" value="ECO:0007669"/>
    <property type="project" value="TreeGrafter"/>
</dbReference>
<evidence type="ECO:0000313" key="2">
    <source>
        <dbReference type="EMBL" id="ORX92037.1"/>
    </source>
</evidence>
<sequence>MLSIRLNDDNVFLRGSPDDCSGTIVSGTVVFRPSKATKVRQITLKLHGTISVDTNQDVHGDKTTVVHRTLVLFDSSTPSNPSYQFDTQEHHFDFNLPLKGDLPESIDLPHGKVTYTLSAIVIRPFPHTNLRYSQELKIQRLCYYEAFGRLKNSARGHWKHMVQYNLSVRKSVYLAGEALALAMSFQIEPGAQVIKVDLNLMETRVYKHPGTRVTLTETFDLSKAMLMSPAQSDKMRLVIPSSANTHCSTGFISVKHCVHVRVKFMDRGGKHGYVELELPIIIQSAAQYALANALPDYDDIVASRDELPPAYRPRRDLRCYLYT</sequence>
<evidence type="ECO:0000313" key="3">
    <source>
        <dbReference type="Proteomes" id="UP000193498"/>
    </source>
</evidence>
<organism evidence="2 3">
    <name type="scientific">Basidiobolus meristosporus CBS 931.73</name>
    <dbReference type="NCBI Taxonomy" id="1314790"/>
    <lineage>
        <taxon>Eukaryota</taxon>
        <taxon>Fungi</taxon>
        <taxon>Fungi incertae sedis</taxon>
        <taxon>Zoopagomycota</taxon>
        <taxon>Entomophthoromycotina</taxon>
        <taxon>Basidiobolomycetes</taxon>
        <taxon>Basidiobolales</taxon>
        <taxon>Basidiobolaceae</taxon>
        <taxon>Basidiobolus</taxon>
    </lineage>
</organism>
<dbReference type="GO" id="GO:0030674">
    <property type="term" value="F:protein-macromolecule adaptor activity"/>
    <property type="evidence" value="ECO:0007669"/>
    <property type="project" value="TreeGrafter"/>
</dbReference>
<gene>
    <name evidence="2" type="ORF">K493DRAFT_303621</name>
</gene>